<evidence type="ECO:0000256" key="3">
    <source>
        <dbReference type="PROSITE-ProRule" id="PRU00339"/>
    </source>
</evidence>
<dbReference type="PATRIC" id="fig|1359194.3.peg.1328"/>
<name>A0A0F3QJE5_RICBE</name>
<evidence type="ECO:0000256" key="2">
    <source>
        <dbReference type="ARBA" id="ARBA00022803"/>
    </source>
</evidence>
<dbReference type="PANTHER" id="PTHR44943">
    <property type="entry name" value="CELLULOSE SYNTHASE OPERON PROTEIN C"/>
    <property type="match status" value="1"/>
</dbReference>
<keyword evidence="2 3" id="KW-0802">TPR repeat</keyword>
<reference evidence="5 6" key="1">
    <citation type="submission" date="2015-02" db="EMBL/GenBank/DDBJ databases">
        <title>Genome Sequencing of Rickettsiales.</title>
        <authorList>
            <person name="Daugherty S.C."/>
            <person name="Su Q."/>
            <person name="Abolude K."/>
            <person name="Beier-Sexton M."/>
            <person name="Carlyon J.A."/>
            <person name="Carter R."/>
            <person name="Day N.P."/>
            <person name="Dumler S.J."/>
            <person name="Dyachenko V."/>
            <person name="Godinez A."/>
            <person name="Kurtti T.J."/>
            <person name="Lichay M."/>
            <person name="Mullins K.E."/>
            <person name="Ott S."/>
            <person name="Pappas-Brown V."/>
            <person name="Paris D.H."/>
            <person name="Patel P."/>
            <person name="Richards A.L."/>
            <person name="Sadzewicz L."/>
            <person name="Sears K."/>
            <person name="Seidman D."/>
            <person name="Sengamalay N."/>
            <person name="Stenos J."/>
            <person name="Tallon L.J."/>
            <person name="Vincent G."/>
            <person name="Fraser C.M."/>
            <person name="Munderloh U."/>
            <person name="Dunning-Hotopp J.C."/>
        </authorList>
    </citation>
    <scope>NUCLEOTIDE SEQUENCE [LARGE SCALE GENOMIC DNA]</scope>
    <source>
        <strain evidence="5 6">RML Mogi</strain>
    </source>
</reference>
<evidence type="ECO:0000256" key="1">
    <source>
        <dbReference type="ARBA" id="ARBA00022737"/>
    </source>
</evidence>
<dbReference type="AlphaFoldDB" id="A0A0F3QJE5"/>
<dbReference type="EMBL" id="LAOJ01000001">
    <property type="protein sequence ID" value="KJV92668.1"/>
    <property type="molecule type" value="Genomic_DNA"/>
</dbReference>
<sequence>MKKKLTNEEVDRLKNIMEAQEANIIKEESVSLENTYDSEVVATMLSIINEYMQPYAREFKENAIKGRYYLDAGHKLFNQGDYQTAMFAYKKAFECGNVKYESGKTHFELNFDVEPFLAIGSVFEIEEQYDKAMAFYNKAIKQKDNFQISESTTVMFENQLDYYNKSLAKAYCYKALLLEKLKAIDEALQNLDEAIKYNKFSCIAYWEKANILKEAGQFDKAIAVYDELMTHKGNMSDNDRVVTETYHYKAQLLKIMSKNEEAIVNFDKFITSDKGYLTPKKISLKDAYWEKAEALINLNKIGEANYCKALALYHSEETNDHEKAIAFFDEALKDANEADNIALYNFHKGCSLVKLQQEFDANECFNNAEANAKHQNIQIFLQAFTQFNSQIIERQFSEINIDDLLTKRESFIQDFTRRVLLKLNKPASDNYIDKELEFMTKQLGELNSSLSSEINETNQTTTSDLTEFVPPMGEDTNMQDHHDIKLQ</sequence>
<dbReference type="RefSeq" id="WP_045799852.1">
    <property type="nucleotide sequence ID" value="NZ_LAOJ01000001.1"/>
</dbReference>
<evidence type="ECO:0000256" key="4">
    <source>
        <dbReference type="SAM" id="Coils"/>
    </source>
</evidence>
<organism evidence="5 6">
    <name type="scientific">Rickettsia bellii str. RML Mogi</name>
    <dbReference type="NCBI Taxonomy" id="1359194"/>
    <lineage>
        <taxon>Bacteria</taxon>
        <taxon>Pseudomonadati</taxon>
        <taxon>Pseudomonadota</taxon>
        <taxon>Alphaproteobacteria</taxon>
        <taxon>Rickettsiales</taxon>
        <taxon>Rickettsiaceae</taxon>
        <taxon>Rickettsieae</taxon>
        <taxon>Rickettsia</taxon>
        <taxon>belli group</taxon>
    </lineage>
</organism>
<keyword evidence="1" id="KW-0677">Repeat</keyword>
<proteinExistence type="predicted"/>
<dbReference type="Proteomes" id="UP000033689">
    <property type="component" value="Unassembled WGS sequence"/>
</dbReference>
<dbReference type="InterPro" id="IPR019734">
    <property type="entry name" value="TPR_rpt"/>
</dbReference>
<comment type="caution">
    <text evidence="5">The sequence shown here is derived from an EMBL/GenBank/DDBJ whole genome shotgun (WGS) entry which is preliminary data.</text>
</comment>
<dbReference type="SMART" id="SM00028">
    <property type="entry name" value="TPR"/>
    <property type="match status" value="5"/>
</dbReference>
<dbReference type="InterPro" id="IPR011990">
    <property type="entry name" value="TPR-like_helical_dom_sf"/>
</dbReference>
<dbReference type="SUPFAM" id="SSF48452">
    <property type="entry name" value="TPR-like"/>
    <property type="match status" value="2"/>
</dbReference>
<dbReference type="InterPro" id="IPR051685">
    <property type="entry name" value="Ycf3/AcsC/BcsC/TPR_MFPF"/>
</dbReference>
<dbReference type="Pfam" id="PF13181">
    <property type="entry name" value="TPR_8"/>
    <property type="match status" value="2"/>
</dbReference>
<feature type="repeat" description="TPR" evidence="3">
    <location>
        <begin position="113"/>
        <end position="146"/>
    </location>
</feature>
<dbReference type="STRING" id="33990.A3306_02150"/>
<dbReference type="Gene3D" id="1.25.40.10">
    <property type="entry name" value="Tetratricopeptide repeat domain"/>
    <property type="match status" value="1"/>
</dbReference>
<protein>
    <submittedName>
        <fullName evidence="5">Tetratricopeptide repeat family protein</fullName>
    </submittedName>
</protein>
<feature type="coiled-coil region" evidence="4">
    <location>
        <begin position="3"/>
        <end position="30"/>
    </location>
</feature>
<dbReference type="PROSITE" id="PS50005">
    <property type="entry name" value="TPR"/>
    <property type="match status" value="1"/>
</dbReference>
<keyword evidence="4" id="KW-0175">Coiled coil</keyword>
<evidence type="ECO:0000313" key="5">
    <source>
        <dbReference type="EMBL" id="KJV92668.1"/>
    </source>
</evidence>
<gene>
    <name evidence="5" type="ORF">RBEMOGI_1303</name>
</gene>
<accession>A0A0F3QJE5</accession>
<evidence type="ECO:0000313" key="6">
    <source>
        <dbReference type="Proteomes" id="UP000033689"/>
    </source>
</evidence>
<dbReference type="PANTHER" id="PTHR44943:SF4">
    <property type="entry name" value="TPR REPEAT-CONTAINING PROTEIN MJ0798"/>
    <property type="match status" value="1"/>
</dbReference>